<name>A0ABN2YGL9_9ACTN</name>
<reference evidence="1 2" key="1">
    <citation type="journal article" date="2019" name="Int. J. Syst. Evol. Microbiol.">
        <title>The Global Catalogue of Microorganisms (GCM) 10K type strain sequencing project: providing services to taxonomists for standard genome sequencing and annotation.</title>
        <authorList>
            <consortium name="The Broad Institute Genomics Platform"/>
            <consortium name="The Broad Institute Genome Sequencing Center for Infectious Disease"/>
            <person name="Wu L."/>
            <person name="Ma J."/>
        </authorList>
    </citation>
    <scope>NUCLEOTIDE SEQUENCE [LARGE SCALE GENOMIC DNA]</scope>
    <source>
        <strain evidence="1 2">JCM 15481</strain>
    </source>
</reference>
<dbReference type="Proteomes" id="UP001500443">
    <property type="component" value="Unassembled WGS sequence"/>
</dbReference>
<protein>
    <submittedName>
        <fullName evidence="1">Uncharacterized protein</fullName>
    </submittedName>
</protein>
<gene>
    <name evidence="1" type="ORF">GCM10009802_32480</name>
</gene>
<dbReference type="EMBL" id="BAAAPF010000097">
    <property type="protein sequence ID" value="GAA2126531.1"/>
    <property type="molecule type" value="Genomic_DNA"/>
</dbReference>
<comment type="caution">
    <text evidence="1">The sequence shown here is derived from an EMBL/GenBank/DDBJ whole genome shotgun (WGS) entry which is preliminary data.</text>
</comment>
<evidence type="ECO:0000313" key="2">
    <source>
        <dbReference type="Proteomes" id="UP001500443"/>
    </source>
</evidence>
<organism evidence="1 2">
    <name type="scientific">Streptomyces synnematoformans</name>
    <dbReference type="NCBI Taxonomy" id="415721"/>
    <lineage>
        <taxon>Bacteria</taxon>
        <taxon>Bacillati</taxon>
        <taxon>Actinomycetota</taxon>
        <taxon>Actinomycetes</taxon>
        <taxon>Kitasatosporales</taxon>
        <taxon>Streptomycetaceae</taxon>
        <taxon>Streptomyces</taxon>
    </lineage>
</organism>
<keyword evidence="2" id="KW-1185">Reference proteome</keyword>
<evidence type="ECO:0000313" key="1">
    <source>
        <dbReference type="EMBL" id="GAA2126531.1"/>
    </source>
</evidence>
<accession>A0ABN2YGL9</accession>
<proteinExistence type="predicted"/>
<sequence>MTLVARGPRRTNASEVYLDRPVDESLQRMPPVTADERERWLRAALAAVG</sequence>